<dbReference type="InterPro" id="IPR000292">
    <property type="entry name" value="For/NO2_transpt"/>
</dbReference>
<keyword evidence="2" id="KW-0812">Transmembrane</keyword>
<dbReference type="EMBL" id="NDYC01000009">
    <property type="protein sequence ID" value="OXZ28640.1"/>
    <property type="molecule type" value="Genomic_DNA"/>
</dbReference>
<protein>
    <submittedName>
        <fullName evidence="6">Formate transporter</fullName>
    </submittedName>
</protein>
<organism evidence="6 7">
    <name type="scientific">Finegoldia magna</name>
    <name type="common">Peptostreptococcus magnus</name>
    <dbReference type="NCBI Taxonomy" id="1260"/>
    <lineage>
        <taxon>Bacteria</taxon>
        <taxon>Bacillati</taxon>
        <taxon>Bacillota</taxon>
        <taxon>Tissierellia</taxon>
        <taxon>Tissierellales</taxon>
        <taxon>Peptoniphilaceae</taxon>
        <taxon>Finegoldia</taxon>
    </lineage>
</organism>
<dbReference type="GO" id="GO:0005886">
    <property type="term" value="C:plasma membrane"/>
    <property type="evidence" value="ECO:0007669"/>
    <property type="project" value="TreeGrafter"/>
</dbReference>
<accession>A0A233V661</accession>
<keyword evidence="3" id="KW-1133">Transmembrane helix</keyword>
<keyword evidence="4" id="KW-0472">Membrane</keyword>
<dbReference type="Pfam" id="PF01226">
    <property type="entry name" value="Form_Nir_trans"/>
    <property type="match status" value="1"/>
</dbReference>
<dbReference type="GO" id="GO:0015499">
    <property type="term" value="F:formate transmembrane transporter activity"/>
    <property type="evidence" value="ECO:0007669"/>
    <property type="project" value="TreeGrafter"/>
</dbReference>
<proteinExistence type="inferred from homology"/>
<name>A0A233V661_FINMA</name>
<sequence length="211" mass="23405">MKKLADFLYAIMAGAFIAMGGVVFLSLDNKIVGAFMFSLGLFAVCTLKYNLFTGKVGYLFCNDVKTYLPWCLMVWVGNLVGSIIVAELVRLTRVAPGIIEKSTKLVQVKADDTLISLFVLGIFCNIMVVHAVDQYLNNPHEIGKYLGIVMSIMVFILCGFEHCIADMFYIQMARMWNSQTIIALIVITLGNVLGGILIPTMRNINTKLKSE</sequence>
<evidence type="ECO:0000313" key="7">
    <source>
        <dbReference type="Proteomes" id="UP000215413"/>
    </source>
</evidence>
<dbReference type="Proteomes" id="UP000215413">
    <property type="component" value="Unassembled WGS sequence"/>
</dbReference>
<evidence type="ECO:0000256" key="2">
    <source>
        <dbReference type="ARBA" id="ARBA00022692"/>
    </source>
</evidence>
<reference evidence="7" key="1">
    <citation type="submission" date="2017-04" db="EMBL/GenBank/DDBJ databases">
        <title>Finegoldia magna isolated from orthopedic joint implant-associated infections.</title>
        <authorList>
            <person name="Bjorklund S."/>
            <person name="Bruggemann H."/>
            <person name="Jensen A."/>
            <person name="Hellmark B."/>
            <person name="Soderquist B."/>
        </authorList>
    </citation>
    <scope>NUCLEOTIDE SEQUENCE [LARGE SCALE GENOMIC DNA]</scope>
    <source>
        <strain evidence="7">CCUG 54800</strain>
    </source>
</reference>
<dbReference type="AlphaFoldDB" id="A0A233V661"/>
<dbReference type="InterPro" id="IPR023271">
    <property type="entry name" value="Aquaporin-like"/>
</dbReference>
<comment type="similarity">
    <text evidence="5">Belongs to the FNT transporter (TC 1.A.16) family.</text>
</comment>
<comment type="caution">
    <text evidence="6">The sequence shown here is derived from an EMBL/GenBank/DDBJ whole genome shotgun (WGS) entry which is preliminary data.</text>
</comment>
<gene>
    <name evidence="6" type="ORF">B9N49_01695</name>
</gene>
<evidence type="ECO:0000256" key="5">
    <source>
        <dbReference type="ARBA" id="ARBA00049660"/>
    </source>
</evidence>
<evidence type="ECO:0000256" key="1">
    <source>
        <dbReference type="ARBA" id="ARBA00004141"/>
    </source>
</evidence>
<dbReference type="PANTHER" id="PTHR30520:SF6">
    <property type="entry name" value="FORMATE_NITRATE FAMILY TRANSPORTER (EUROFUNG)"/>
    <property type="match status" value="1"/>
</dbReference>
<dbReference type="Gene3D" id="1.20.1080.10">
    <property type="entry name" value="Glycerol uptake facilitator protein"/>
    <property type="match status" value="1"/>
</dbReference>
<comment type="subcellular location">
    <subcellularLocation>
        <location evidence="1">Membrane</location>
        <topology evidence="1">Multi-pass membrane protein</topology>
    </subcellularLocation>
</comment>
<dbReference type="RefSeq" id="WP_094205250.1">
    <property type="nucleotide sequence ID" value="NZ_CACRTP010000022.1"/>
</dbReference>
<evidence type="ECO:0000256" key="3">
    <source>
        <dbReference type="ARBA" id="ARBA00022989"/>
    </source>
</evidence>
<dbReference type="PANTHER" id="PTHR30520">
    <property type="entry name" value="FORMATE TRANSPORTER-RELATED"/>
    <property type="match status" value="1"/>
</dbReference>
<evidence type="ECO:0000313" key="6">
    <source>
        <dbReference type="EMBL" id="OXZ28640.1"/>
    </source>
</evidence>
<evidence type="ECO:0000256" key="4">
    <source>
        <dbReference type="ARBA" id="ARBA00023136"/>
    </source>
</evidence>